<dbReference type="Gene3D" id="3.40.50.300">
    <property type="entry name" value="P-loop containing nucleotide triphosphate hydrolases"/>
    <property type="match status" value="1"/>
</dbReference>
<keyword evidence="1" id="KW-0378">Hydrolase</keyword>
<evidence type="ECO:0000313" key="1">
    <source>
        <dbReference type="EMBL" id="AOT71414.1"/>
    </source>
</evidence>
<name>A0A1D8GKH8_9FIRM</name>
<dbReference type="Proteomes" id="UP000095743">
    <property type="component" value="Chromosome"/>
</dbReference>
<dbReference type="OrthoDB" id="5107704at2"/>
<keyword evidence="1" id="KW-0347">Helicase</keyword>
<accession>A0A1D8GKH8</accession>
<dbReference type="PANTHER" id="PTHR11070:SF2">
    <property type="entry name" value="ATP-DEPENDENT DNA HELICASE SRS2"/>
    <property type="match status" value="1"/>
</dbReference>
<dbReference type="AlphaFoldDB" id="A0A1D8GKH8"/>
<keyword evidence="1" id="KW-0547">Nucleotide-binding</keyword>
<proteinExistence type="predicted"/>
<evidence type="ECO:0000313" key="2">
    <source>
        <dbReference type="Proteomes" id="UP000095743"/>
    </source>
</evidence>
<dbReference type="GO" id="GO:0043138">
    <property type="term" value="F:3'-5' DNA helicase activity"/>
    <property type="evidence" value="ECO:0007669"/>
    <property type="project" value="TreeGrafter"/>
</dbReference>
<dbReference type="PANTHER" id="PTHR11070">
    <property type="entry name" value="UVRD / RECB / PCRA DNA HELICASE FAMILY MEMBER"/>
    <property type="match status" value="1"/>
</dbReference>
<dbReference type="InterPro" id="IPR027417">
    <property type="entry name" value="P-loop_NTPase"/>
</dbReference>
<sequence>MKTNKLIIAAAGAGKTTFLVKEALKQREGNVLITTYTQANEEEIRKKIFEINKCIPENITIQTWFSFLLQHGVRPYQGCLCERKINGMVLVNSQSAVKYSKNGIPVCYKEEDDLEKHYFTETFKIYSDKLSKFVFKCNQKSNGSVIDRLSRIYSHIFIDEVQDLAGYDLELIKLLLNSTSNVLLVGDPRQVTYLTHNEKKHAKYKDGKIKDFIKNECYKSNCEIDEETLNLSHRNNELICKFSSKLYPNFRICRSNQKETTTHDGIFLVKKQDIEKYLEIYNPVQLRDNIKVELNKDYKAINFGDSKGLTFERVLIYPTKPFLDWVKNNNNELKSISRSKFYVAITRAKYSVGIVYDYNDETDIDGIEKFVV</sequence>
<dbReference type="SUPFAM" id="SSF52540">
    <property type="entry name" value="P-loop containing nucleoside triphosphate hydrolases"/>
    <property type="match status" value="1"/>
</dbReference>
<keyword evidence="2" id="KW-1185">Reference proteome</keyword>
<dbReference type="GO" id="GO:0003677">
    <property type="term" value="F:DNA binding"/>
    <property type="evidence" value="ECO:0007669"/>
    <property type="project" value="InterPro"/>
</dbReference>
<dbReference type="KEGG" id="gfe:Gferi_18905"/>
<protein>
    <submittedName>
        <fullName evidence="1">DNA helicase II</fullName>
    </submittedName>
</protein>
<dbReference type="STRING" id="1424294.Gferi_18905"/>
<keyword evidence="1" id="KW-0067">ATP-binding</keyword>
<dbReference type="EMBL" id="CP017269">
    <property type="protein sequence ID" value="AOT71414.1"/>
    <property type="molecule type" value="Genomic_DNA"/>
</dbReference>
<dbReference type="RefSeq" id="WP_069979224.1">
    <property type="nucleotide sequence ID" value="NZ_CP017269.1"/>
</dbReference>
<reference evidence="1 2" key="1">
    <citation type="submission" date="2016-09" db="EMBL/GenBank/DDBJ databases">
        <title>Genomic analysis reveals versatility of anaerobic energy metabolism of Geosporobacter ferrireducens IRF9 of phylum Firmicutes.</title>
        <authorList>
            <person name="Kim S.-J."/>
        </authorList>
    </citation>
    <scope>NUCLEOTIDE SEQUENCE [LARGE SCALE GENOMIC DNA]</scope>
    <source>
        <strain evidence="1 2">IRF9</strain>
    </source>
</reference>
<organism evidence="1 2">
    <name type="scientific">Geosporobacter ferrireducens</name>
    <dbReference type="NCBI Taxonomy" id="1424294"/>
    <lineage>
        <taxon>Bacteria</taxon>
        <taxon>Bacillati</taxon>
        <taxon>Bacillota</taxon>
        <taxon>Clostridia</taxon>
        <taxon>Peptostreptococcales</taxon>
        <taxon>Thermotaleaceae</taxon>
        <taxon>Geosporobacter</taxon>
    </lineage>
</organism>
<dbReference type="GO" id="GO:0000725">
    <property type="term" value="P:recombinational repair"/>
    <property type="evidence" value="ECO:0007669"/>
    <property type="project" value="TreeGrafter"/>
</dbReference>
<dbReference type="GO" id="GO:0005524">
    <property type="term" value="F:ATP binding"/>
    <property type="evidence" value="ECO:0007669"/>
    <property type="project" value="InterPro"/>
</dbReference>
<gene>
    <name evidence="1" type="ORF">Gferi_18905</name>
</gene>
<dbReference type="Pfam" id="PF13245">
    <property type="entry name" value="AAA_19"/>
    <property type="match status" value="1"/>
</dbReference>
<dbReference type="InterPro" id="IPR000212">
    <property type="entry name" value="DNA_helicase_UvrD/REP"/>
</dbReference>